<dbReference type="Gene3D" id="3.40.50.300">
    <property type="entry name" value="P-loop containing nucleotide triphosphate hydrolases"/>
    <property type="match status" value="1"/>
</dbReference>
<dbReference type="InterPro" id="IPR027417">
    <property type="entry name" value="P-loop_NTPase"/>
</dbReference>
<comment type="function">
    <text evidence="3">Catalyzes the phosphorylation of the 3'-hydroxyl group of dephosphocoenzyme A to form coenzyme A.</text>
</comment>
<evidence type="ECO:0000256" key="2">
    <source>
        <dbReference type="ARBA" id="ARBA00022840"/>
    </source>
</evidence>
<proteinExistence type="inferred from homology"/>
<comment type="catalytic activity">
    <reaction evidence="3">
        <text>3'-dephospho-CoA + ATP = ADP + CoA + H(+)</text>
        <dbReference type="Rhea" id="RHEA:18245"/>
        <dbReference type="ChEBI" id="CHEBI:15378"/>
        <dbReference type="ChEBI" id="CHEBI:30616"/>
        <dbReference type="ChEBI" id="CHEBI:57287"/>
        <dbReference type="ChEBI" id="CHEBI:57328"/>
        <dbReference type="ChEBI" id="CHEBI:456216"/>
        <dbReference type="EC" id="2.7.1.24"/>
    </reaction>
</comment>
<evidence type="ECO:0000256" key="1">
    <source>
        <dbReference type="ARBA" id="ARBA00022741"/>
    </source>
</evidence>
<dbReference type="EMBL" id="VBAP01000070">
    <property type="protein sequence ID" value="TMI73555.1"/>
    <property type="molecule type" value="Genomic_DNA"/>
</dbReference>
<dbReference type="EC" id="2.7.1.24" evidence="3 4"/>
<name>A0A537IQI1_9BACT</name>
<comment type="caution">
    <text evidence="3">Lacks conserved residue(s) required for the propagation of feature annotation.</text>
</comment>
<evidence type="ECO:0000256" key="4">
    <source>
        <dbReference type="NCBIfam" id="TIGR00152"/>
    </source>
</evidence>
<dbReference type="CDD" id="cd02022">
    <property type="entry name" value="DPCK"/>
    <property type="match status" value="1"/>
</dbReference>
<dbReference type="HAMAP" id="MF_00376">
    <property type="entry name" value="Dephospho_CoA_kinase"/>
    <property type="match status" value="1"/>
</dbReference>
<dbReference type="SUPFAM" id="SSF52540">
    <property type="entry name" value="P-loop containing nucleoside triphosphate hydrolases"/>
    <property type="match status" value="1"/>
</dbReference>
<dbReference type="PANTHER" id="PTHR10695:SF46">
    <property type="entry name" value="BIFUNCTIONAL COENZYME A SYNTHASE-RELATED"/>
    <property type="match status" value="1"/>
</dbReference>
<keyword evidence="3 6" id="KW-0808">Transferase</keyword>
<dbReference type="AlphaFoldDB" id="A0A537IQI1"/>
<dbReference type="GO" id="GO:0005737">
    <property type="term" value="C:cytoplasm"/>
    <property type="evidence" value="ECO:0007669"/>
    <property type="project" value="UniProtKB-SubCell"/>
</dbReference>
<dbReference type="InterPro" id="IPR001977">
    <property type="entry name" value="Depp_CoAkinase"/>
</dbReference>
<keyword evidence="3" id="KW-0963">Cytoplasm</keyword>
<reference evidence="6 7" key="1">
    <citation type="journal article" date="2019" name="Nat. Microbiol.">
        <title>Mediterranean grassland soil C-N compound turnover is dependent on rainfall and depth, and is mediated by genomically divergent microorganisms.</title>
        <authorList>
            <person name="Diamond S."/>
            <person name="Andeer P.F."/>
            <person name="Li Z."/>
            <person name="Crits-Christoph A."/>
            <person name="Burstein D."/>
            <person name="Anantharaman K."/>
            <person name="Lane K.R."/>
            <person name="Thomas B.C."/>
            <person name="Pan C."/>
            <person name="Northen T.R."/>
            <person name="Banfield J.F."/>
        </authorList>
    </citation>
    <scope>NUCLEOTIDE SEQUENCE [LARGE SCALE GENOMIC DNA]</scope>
    <source>
        <strain evidence="6">NP_8</strain>
    </source>
</reference>
<organism evidence="6 7">
    <name type="scientific">Candidatus Segetimicrobium genomatis</name>
    <dbReference type="NCBI Taxonomy" id="2569760"/>
    <lineage>
        <taxon>Bacteria</taxon>
        <taxon>Bacillati</taxon>
        <taxon>Candidatus Sysuimicrobiota</taxon>
        <taxon>Candidatus Sysuimicrobiia</taxon>
        <taxon>Candidatus Sysuimicrobiales</taxon>
        <taxon>Candidatus Segetimicrobiaceae</taxon>
        <taxon>Candidatus Segetimicrobium</taxon>
    </lineage>
</organism>
<evidence type="ECO:0000256" key="3">
    <source>
        <dbReference type="HAMAP-Rule" id="MF_00376"/>
    </source>
</evidence>
<feature type="compositionally biased region" description="Basic and acidic residues" evidence="5">
    <location>
        <begin position="155"/>
        <end position="169"/>
    </location>
</feature>
<comment type="similarity">
    <text evidence="3">Belongs to the CoaE family.</text>
</comment>
<dbReference type="Proteomes" id="UP000318834">
    <property type="component" value="Unassembled WGS sequence"/>
</dbReference>
<dbReference type="PROSITE" id="PS51219">
    <property type="entry name" value="DPCK"/>
    <property type="match status" value="1"/>
</dbReference>
<dbReference type="UniPathway" id="UPA00241">
    <property type="reaction ID" value="UER00356"/>
</dbReference>
<dbReference type="NCBIfam" id="TIGR00152">
    <property type="entry name" value="dephospho-CoA kinase"/>
    <property type="match status" value="1"/>
</dbReference>
<gene>
    <name evidence="3" type="primary">coaE</name>
    <name evidence="6" type="ORF">E6H05_09640</name>
</gene>
<dbReference type="GO" id="GO:0004140">
    <property type="term" value="F:dephospho-CoA kinase activity"/>
    <property type="evidence" value="ECO:0007669"/>
    <property type="project" value="UniProtKB-UniRule"/>
</dbReference>
<evidence type="ECO:0000313" key="7">
    <source>
        <dbReference type="Proteomes" id="UP000318834"/>
    </source>
</evidence>
<evidence type="ECO:0000256" key="5">
    <source>
        <dbReference type="SAM" id="MobiDB-lite"/>
    </source>
</evidence>
<dbReference type="Pfam" id="PF01121">
    <property type="entry name" value="CoaE"/>
    <property type="match status" value="1"/>
</dbReference>
<keyword evidence="3" id="KW-0173">Coenzyme A biosynthesis</keyword>
<evidence type="ECO:0000313" key="6">
    <source>
        <dbReference type="EMBL" id="TMI73555.1"/>
    </source>
</evidence>
<keyword evidence="2 3" id="KW-0067">ATP-binding</keyword>
<keyword evidence="1 3" id="KW-0547">Nucleotide-binding</keyword>
<keyword evidence="3 6" id="KW-0418">Kinase</keyword>
<accession>A0A537IQI1</accession>
<dbReference type="GO" id="GO:0015937">
    <property type="term" value="P:coenzyme A biosynthetic process"/>
    <property type="evidence" value="ECO:0007669"/>
    <property type="project" value="UniProtKB-UniRule"/>
</dbReference>
<comment type="pathway">
    <text evidence="3">Cofactor biosynthesis; coenzyme A biosynthesis; CoA from (R)-pantothenate: step 5/5.</text>
</comment>
<dbReference type="PANTHER" id="PTHR10695">
    <property type="entry name" value="DEPHOSPHO-COA KINASE-RELATED"/>
    <property type="match status" value="1"/>
</dbReference>
<dbReference type="GO" id="GO:0005524">
    <property type="term" value="F:ATP binding"/>
    <property type="evidence" value="ECO:0007669"/>
    <property type="project" value="UniProtKB-UniRule"/>
</dbReference>
<sequence length="201" mass="22341">MKVFGLTGGIATGVTTVAQMFRDLGAIVIEADHIAREAVAPGTEAYQKIVGAFGKKIIGGDGTLDRKSLGELVFRDTTARHRLNAITHTEIRRRILEEVERLRGTNPDVILIIDIPLLLDTTGPEAFNLDGVIVVAAHREQQIERLKARDGLSPEAVEQRLDAQRPSEEKEAEADWVIDNSGSLEETRRQVELLWQELQMR</sequence>
<comment type="subcellular location">
    <subcellularLocation>
        <location evidence="3">Cytoplasm</location>
    </subcellularLocation>
</comment>
<feature type="region of interest" description="Disordered" evidence="5">
    <location>
        <begin position="155"/>
        <end position="174"/>
    </location>
</feature>
<protein>
    <recommendedName>
        <fullName evidence="3 4">Dephospho-CoA kinase</fullName>
        <ecNumber evidence="3 4">2.7.1.24</ecNumber>
    </recommendedName>
    <alternativeName>
        <fullName evidence="3">Dephosphocoenzyme A kinase</fullName>
    </alternativeName>
</protein>
<comment type="caution">
    <text evidence="6">The sequence shown here is derived from an EMBL/GenBank/DDBJ whole genome shotgun (WGS) entry which is preliminary data.</text>
</comment>